<protein>
    <submittedName>
        <fullName evidence="1">Uncharacterized protein</fullName>
    </submittedName>
</protein>
<organism evidence="1 2">
    <name type="scientific">Candidatus Nitrospira inopinata</name>
    <dbReference type="NCBI Taxonomy" id="1715989"/>
    <lineage>
        <taxon>Bacteria</taxon>
        <taxon>Pseudomonadati</taxon>
        <taxon>Nitrospirota</taxon>
        <taxon>Nitrospiria</taxon>
        <taxon>Nitrospirales</taxon>
        <taxon>Nitrospiraceae</taxon>
        <taxon>Nitrospira</taxon>
    </lineage>
</organism>
<dbReference type="Proteomes" id="UP000066284">
    <property type="component" value="Chromosome 1"/>
</dbReference>
<proteinExistence type="predicted"/>
<sequence length="57" mass="6476">MICTPLLPRPQVTLTQVHSDSQRRCNLSHQPFILALISQAMRLLEKASCSEELLLFP</sequence>
<name>A0A0S4KTA8_9BACT</name>
<gene>
    <name evidence="1" type="ORF">NITINOP_1449</name>
</gene>
<dbReference type="AlphaFoldDB" id="A0A0S4KTA8"/>
<evidence type="ECO:0000313" key="1">
    <source>
        <dbReference type="EMBL" id="CUQ66424.1"/>
    </source>
</evidence>
<keyword evidence="2" id="KW-1185">Reference proteome</keyword>
<evidence type="ECO:0000313" key="2">
    <source>
        <dbReference type="Proteomes" id="UP000066284"/>
    </source>
</evidence>
<dbReference type="STRING" id="1715989.NITINOP_1449"/>
<accession>A0A0S4KTA8</accession>
<dbReference type="EMBL" id="LN885086">
    <property type="protein sequence ID" value="CUQ66424.1"/>
    <property type="molecule type" value="Genomic_DNA"/>
</dbReference>
<reference evidence="2" key="1">
    <citation type="submission" date="2015-09" db="EMBL/GenBank/DDBJ databases">
        <authorList>
            <person name="Daims H."/>
        </authorList>
    </citation>
    <scope>NUCLEOTIDE SEQUENCE [LARGE SCALE GENOMIC DNA]</scope>
</reference>
<dbReference type="KEGG" id="nio:NITINOP_1449"/>